<dbReference type="Pfam" id="PF12850">
    <property type="entry name" value="Metallophos_2"/>
    <property type="match status" value="1"/>
</dbReference>
<proteinExistence type="inferred from homology"/>
<protein>
    <submittedName>
        <fullName evidence="3">Metallophosphoesterase</fullName>
    </submittedName>
</protein>
<dbReference type="SUPFAM" id="SSF56300">
    <property type="entry name" value="Metallo-dependent phosphatases"/>
    <property type="match status" value="1"/>
</dbReference>
<reference evidence="3 4" key="2">
    <citation type="submission" date="2018-06" db="EMBL/GenBank/DDBJ databases">
        <authorList>
            <person name="Zhirakovskaya E."/>
        </authorList>
    </citation>
    <scope>NUCLEOTIDE SEQUENCE [LARGE SCALE GENOMIC DNA]</scope>
    <source>
        <strain evidence="3 4">FBKL4.011</strain>
    </source>
</reference>
<dbReference type="PIRSF" id="PIRSF000883">
    <property type="entry name" value="Pesterase_MJ0912"/>
    <property type="match status" value="1"/>
</dbReference>
<dbReference type="PANTHER" id="PTHR42850:SF2">
    <property type="entry name" value="BLL5683 PROTEIN"/>
    <property type="match status" value="1"/>
</dbReference>
<comment type="caution">
    <text evidence="3">The sequence shown here is derived from an EMBL/GenBank/DDBJ whole genome shotgun (WGS) entry which is preliminary data.</text>
</comment>
<dbReference type="PANTHER" id="PTHR42850">
    <property type="entry name" value="METALLOPHOSPHOESTERASE"/>
    <property type="match status" value="1"/>
</dbReference>
<evidence type="ECO:0000256" key="1">
    <source>
        <dbReference type="ARBA" id="ARBA00008950"/>
    </source>
</evidence>
<dbReference type="InterPro" id="IPR024654">
    <property type="entry name" value="Calcineurin-like_PHP_lpxH"/>
</dbReference>
<keyword evidence="4" id="KW-1185">Reference proteome</keyword>
<reference evidence="3 4" key="1">
    <citation type="submission" date="2018-06" db="EMBL/GenBank/DDBJ databases">
        <title>Thermoflavimicrobium daqus sp. nov., a thermophilic microbe isolated from Moutai-flavour Daqu.</title>
        <authorList>
            <person name="Wang X."/>
            <person name="Zhou H."/>
        </authorList>
    </citation>
    <scope>NUCLEOTIDE SEQUENCE [LARGE SCALE GENOMIC DNA]</scope>
    <source>
        <strain evidence="3 4">FBKL4.011</strain>
    </source>
</reference>
<dbReference type="InterPro" id="IPR050126">
    <property type="entry name" value="Ap4A_hydrolase"/>
</dbReference>
<dbReference type="EMBL" id="QJKK01000002">
    <property type="protein sequence ID" value="RAL26355.1"/>
    <property type="molecule type" value="Genomic_DNA"/>
</dbReference>
<comment type="similarity">
    <text evidence="1">Belongs to the metallophosphoesterase superfamily. YfcE family.</text>
</comment>
<dbReference type="InterPro" id="IPR029052">
    <property type="entry name" value="Metallo-depent_PP-like"/>
</dbReference>
<evidence type="ECO:0000313" key="3">
    <source>
        <dbReference type="EMBL" id="RAL26355.1"/>
    </source>
</evidence>
<dbReference type="Proteomes" id="UP000251213">
    <property type="component" value="Unassembled WGS sequence"/>
</dbReference>
<name>A0A364K7T0_9BACL</name>
<organism evidence="3 4">
    <name type="scientific">Thermoflavimicrobium daqui</name>
    <dbReference type="NCBI Taxonomy" id="2137476"/>
    <lineage>
        <taxon>Bacteria</taxon>
        <taxon>Bacillati</taxon>
        <taxon>Bacillota</taxon>
        <taxon>Bacilli</taxon>
        <taxon>Bacillales</taxon>
        <taxon>Thermoactinomycetaceae</taxon>
        <taxon>Thermoflavimicrobium</taxon>
    </lineage>
</organism>
<dbReference type="InterPro" id="IPR011152">
    <property type="entry name" value="Pesterase_MJ0912"/>
</dbReference>
<dbReference type="Gene3D" id="3.60.21.10">
    <property type="match status" value="1"/>
</dbReference>
<dbReference type="OrthoDB" id="9813918at2"/>
<gene>
    <name evidence="3" type="ORF">DL897_05005</name>
</gene>
<accession>A0A364K7T0</accession>
<evidence type="ECO:0000313" key="4">
    <source>
        <dbReference type="Proteomes" id="UP000251213"/>
    </source>
</evidence>
<dbReference type="AlphaFoldDB" id="A0A364K7T0"/>
<evidence type="ECO:0000259" key="2">
    <source>
        <dbReference type="Pfam" id="PF12850"/>
    </source>
</evidence>
<dbReference type="RefSeq" id="WP_113658040.1">
    <property type="nucleotide sequence ID" value="NZ_KZ845664.1"/>
</dbReference>
<dbReference type="GO" id="GO:0005737">
    <property type="term" value="C:cytoplasm"/>
    <property type="evidence" value="ECO:0007669"/>
    <property type="project" value="TreeGrafter"/>
</dbReference>
<feature type="domain" description="Calcineurin-like phosphoesterase" evidence="2">
    <location>
        <begin position="5"/>
        <end position="206"/>
    </location>
</feature>
<sequence>MRSYAVITDIHGNYPALATVLKEIAKLSVDQIFCLGDMIGIGPYSNEVLETVFSLDNITIITGNHDEAVYALVNNQPYPVSHLKEKEHHRWIADQLSVEHAHHLSKLPRWASIENSSIHLVHFHLQKQKEYAHISENPYTSTGKAYPVPEIDMKKIFQDYTNHALVLFGHVHDTYQFSIGQTLFFNPGSLGCNHQPYARFGLVKINDQNVQADFQAVWYDKDEYVRSIQAIQYPDYQLILQIFFGV</sequence>
<dbReference type="GO" id="GO:0016791">
    <property type="term" value="F:phosphatase activity"/>
    <property type="evidence" value="ECO:0007669"/>
    <property type="project" value="TreeGrafter"/>
</dbReference>